<keyword evidence="2" id="KW-1185">Reference proteome</keyword>
<reference evidence="2" key="1">
    <citation type="journal article" date="2019" name="Int. J. Syst. Evol. Microbiol.">
        <title>The Global Catalogue of Microorganisms (GCM) 10K type strain sequencing project: providing services to taxonomists for standard genome sequencing and annotation.</title>
        <authorList>
            <consortium name="The Broad Institute Genomics Platform"/>
            <consortium name="The Broad Institute Genome Sequencing Center for Infectious Disease"/>
            <person name="Wu L."/>
            <person name="Ma J."/>
        </authorList>
    </citation>
    <scope>NUCLEOTIDE SEQUENCE [LARGE SCALE GENOMIC DNA]</scope>
    <source>
        <strain evidence="2">CCUG 56608</strain>
    </source>
</reference>
<dbReference type="GO" id="GO:0016301">
    <property type="term" value="F:kinase activity"/>
    <property type="evidence" value="ECO:0007669"/>
    <property type="project" value="UniProtKB-KW"/>
</dbReference>
<keyword evidence="1" id="KW-0418">Kinase</keyword>
<dbReference type="Proteomes" id="UP001597041">
    <property type="component" value="Unassembled WGS sequence"/>
</dbReference>
<dbReference type="Gene3D" id="3.40.50.300">
    <property type="entry name" value="P-loop containing nucleotide triphosphate hydrolases"/>
    <property type="match status" value="1"/>
</dbReference>
<comment type="caution">
    <text evidence="1">The sequence shown here is derived from an EMBL/GenBank/DDBJ whole genome shotgun (WGS) entry which is preliminary data.</text>
</comment>
<gene>
    <name evidence="1" type="ORF">ACFQ19_00745</name>
</gene>
<dbReference type="InterPro" id="IPR003203">
    <property type="entry name" value="CobU/CobP"/>
</dbReference>
<proteinExistence type="predicted"/>
<evidence type="ECO:0000313" key="2">
    <source>
        <dbReference type="Proteomes" id="UP001597041"/>
    </source>
</evidence>
<protein>
    <submittedName>
        <fullName evidence="1">Bifunctional adenosylcobinamide kinase/adenosylcobinamide-phosphate guanylyltransferase</fullName>
    </submittedName>
</protein>
<keyword evidence="1" id="KW-0548">Nucleotidyltransferase</keyword>
<keyword evidence="1" id="KW-0808">Transferase</keyword>
<evidence type="ECO:0000313" key="1">
    <source>
        <dbReference type="EMBL" id="MFD1064540.1"/>
    </source>
</evidence>
<dbReference type="InterPro" id="IPR027417">
    <property type="entry name" value="P-loop_NTPase"/>
</dbReference>
<dbReference type="RefSeq" id="WP_379589962.1">
    <property type="nucleotide sequence ID" value="NZ_JBHTKK010000001.1"/>
</dbReference>
<name>A0ABW3NDR8_9BACI</name>
<organism evidence="1 2">
    <name type="scientific">Oceanobacillus locisalsi</name>
    <dbReference type="NCBI Taxonomy" id="546107"/>
    <lineage>
        <taxon>Bacteria</taxon>
        <taxon>Bacillati</taxon>
        <taxon>Bacillota</taxon>
        <taxon>Bacilli</taxon>
        <taxon>Bacillales</taxon>
        <taxon>Bacillaceae</taxon>
        <taxon>Oceanobacillus</taxon>
    </lineage>
</organism>
<accession>A0ABW3NDR8</accession>
<dbReference type="Pfam" id="PF02283">
    <property type="entry name" value="CobU"/>
    <property type="match status" value="1"/>
</dbReference>
<dbReference type="SUPFAM" id="SSF52540">
    <property type="entry name" value="P-loop containing nucleoside triphosphate hydrolases"/>
    <property type="match status" value="1"/>
</dbReference>
<sequence>MHFVTGGAFNGKRKWVKQYYPADTTWFSAMEYDRWPVPDENVHSMVIFEGLEAWISKEINTELSADRLLDRNIKKVKKWLEWEQNEENHRLVLIGTDISKGIVPMEKDKRLQRDVTGWFYQKLVEQADRVDLIWYGISETIKNKGRD</sequence>
<dbReference type="EMBL" id="JBHTKK010000001">
    <property type="protein sequence ID" value="MFD1064540.1"/>
    <property type="molecule type" value="Genomic_DNA"/>
</dbReference>
<dbReference type="GO" id="GO:0016779">
    <property type="term" value="F:nucleotidyltransferase activity"/>
    <property type="evidence" value="ECO:0007669"/>
    <property type="project" value="UniProtKB-KW"/>
</dbReference>